<protein>
    <recommendedName>
        <fullName evidence="4">Pilus assembly protein TadE</fullName>
    </recommendedName>
</protein>
<feature type="transmembrane region" description="Helical" evidence="1">
    <location>
        <begin position="12"/>
        <end position="36"/>
    </location>
</feature>
<sequence length="133" mass="14118">MVSKVREDGSAIASFVMISALLLAVVFALLQLALILHVRAIGIDAAGEGARRAGLYGASQAEGSARVKQMIHTGAPGLHVGKVSFTEQPSPVRGRRMIVARVRVDLPLIGPWGIPNKLELSGRSLVEEPVRAF</sequence>
<dbReference type="GeneID" id="35867317"/>
<proteinExistence type="predicted"/>
<accession>A0A2I1ILZ3</accession>
<evidence type="ECO:0000256" key="1">
    <source>
        <dbReference type="SAM" id="Phobius"/>
    </source>
</evidence>
<dbReference type="RefSeq" id="WP_024331240.1">
    <property type="nucleotide sequence ID" value="NZ_JASOXK010000003.1"/>
</dbReference>
<keyword evidence="1" id="KW-0472">Membrane</keyword>
<gene>
    <name evidence="2" type="ORF">CYJ19_08010</name>
</gene>
<reference evidence="2 3" key="1">
    <citation type="submission" date="2017-12" db="EMBL/GenBank/DDBJ databases">
        <title>Phylogenetic diversity of female urinary microbiome.</title>
        <authorList>
            <person name="Thomas-White K."/>
            <person name="Wolfe A.J."/>
        </authorList>
    </citation>
    <scope>NUCLEOTIDE SEQUENCE [LARGE SCALE GENOMIC DNA]</scope>
    <source>
        <strain evidence="2 3">UMB0402</strain>
    </source>
</reference>
<evidence type="ECO:0000313" key="2">
    <source>
        <dbReference type="EMBL" id="PKY72136.1"/>
    </source>
</evidence>
<dbReference type="Proteomes" id="UP000235122">
    <property type="component" value="Unassembled WGS sequence"/>
</dbReference>
<dbReference type="EMBL" id="PKKO01000004">
    <property type="protein sequence ID" value="PKY72136.1"/>
    <property type="molecule type" value="Genomic_DNA"/>
</dbReference>
<evidence type="ECO:0008006" key="4">
    <source>
        <dbReference type="Google" id="ProtNLM"/>
    </source>
</evidence>
<evidence type="ECO:0000313" key="3">
    <source>
        <dbReference type="Proteomes" id="UP000235122"/>
    </source>
</evidence>
<dbReference type="AlphaFoldDB" id="A0A2I1ILZ3"/>
<keyword evidence="1" id="KW-1133">Transmembrane helix</keyword>
<name>A0A2I1ILZ3_9ACTO</name>
<dbReference type="STRING" id="33007.HMPREF3198_00563"/>
<keyword evidence="3" id="KW-1185">Reference proteome</keyword>
<keyword evidence="1" id="KW-0812">Transmembrane</keyword>
<comment type="caution">
    <text evidence="2">The sequence shown here is derived from an EMBL/GenBank/DDBJ whole genome shotgun (WGS) entry which is preliminary data.</text>
</comment>
<organism evidence="2 3">
    <name type="scientific">Winkia neuii</name>
    <dbReference type="NCBI Taxonomy" id="33007"/>
    <lineage>
        <taxon>Bacteria</taxon>
        <taxon>Bacillati</taxon>
        <taxon>Actinomycetota</taxon>
        <taxon>Actinomycetes</taxon>
        <taxon>Actinomycetales</taxon>
        <taxon>Actinomycetaceae</taxon>
        <taxon>Winkia</taxon>
    </lineage>
</organism>